<evidence type="ECO:0000313" key="2">
    <source>
        <dbReference type="EMBL" id="KAF9471686.1"/>
    </source>
</evidence>
<dbReference type="InterPro" id="IPR036047">
    <property type="entry name" value="F-box-like_dom_sf"/>
</dbReference>
<feature type="compositionally biased region" description="Polar residues" evidence="1">
    <location>
        <begin position="112"/>
        <end position="122"/>
    </location>
</feature>
<organism evidence="2 3">
    <name type="scientific">Pholiota conissans</name>
    <dbReference type="NCBI Taxonomy" id="109636"/>
    <lineage>
        <taxon>Eukaryota</taxon>
        <taxon>Fungi</taxon>
        <taxon>Dikarya</taxon>
        <taxon>Basidiomycota</taxon>
        <taxon>Agaricomycotina</taxon>
        <taxon>Agaricomycetes</taxon>
        <taxon>Agaricomycetidae</taxon>
        <taxon>Agaricales</taxon>
        <taxon>Agaricineae</taxon>
        <taxon>Strophariaceae</taxon>
        <taxon>Pholiota</taxon>
    </lineage>
</organism>
<protein>
    <recommendedName>
        <fullName evidence="4">F-box domain-containing protein</fullName>
    </recommendedName>
</protein>
<name>A0A9P5YMR8_9AGAR</name>
<evidence type="ECO:0000313" key="3">
    <source>
        <dbReference type="Proteomes" id="UP000807469"/>
    </source>
</evidence>
<gene>
    <name evidence="2" type="ORF">BDN70DRAFT_998536</name>
</gene>
<evidence type="ECO:0000256" key="1">
    <source>
        <dbReference type="SAM" id="MobiDB-lite"/>
    </source>
</evidence>
<dbReference type="OrthoDB" id="3139566at2759"/>
<dbReference type="Proteomes" id="UP000807469">
    <property type="component" value="Unassembled WGS sequence"/>
</dbReference>
<comment type="caution">
    <text evidence="2">The sequence shown here is derived from an EMBL/GenBank/DDBJ whole genome shotgun (WGS) entry which is preliminary data.</text>
</comment>
<dbReference type="EMBL" id="MU155640">
    <property type="protein sequence ID" value="KAF9471686.1"/>
    <property type="molecule type" value="Genomic_DNA"/>
</dbReference>
<keyword evidence="3" id="KW-1185">Reference proteome</keyword>
<accession>A0A9P5YMR8</accession>
<proteinExistence type="predicted"/>
<evidence type="ECO:0008006" key="4">
    <source>
        <dbReference type="Google" id="ProtNLM"/>
    </source>
</evidence>
<feature type="region of interest" description="Disordered" evidence="1">
    <location>
        <begin position="93"/>
        <end position="128"/>
    </location>
</feature>
<dbReference type="AlphaFoldDB" id="A0A9P5YMR8"/>
<sequence length="580" mass="66171">MDIFPEIFILIHEDLKRSPNGVIISSNSAHPDHDTQTVGNKLATSQTHSCQTSSRIDAPAPKHYIRDLKMSPEEKATAFIEGCTAVGIGDTSQPCKDGSSIFHKAEQERPSEASSEDSQLPSNVKLDLNEPSDPLSRVPVEILANIFADVSSPFLLGSICWTWRRIAWSTPQLWKSISIDVCHPHKVDILESWLNRSGQLPLTIRLHKNIKSHRDDFLTPAVKTNIDRLMRLLSAHSDRWLELDVNLPRRLLAYVGLRSCGNLATLYLEVDDFGELNFYDNFKLRMTIEHAPNLRNVTLRNITLDEVSINWPSITHANFRCTIDTIYKVIQKAHSLEHLGIHGIQPIRPIHPTSEMRPHLTSLCISTSSFYIERFLDSLVLPMLKKIEIRHGYGPTLIPIHNLLRRSQCKLRSLKFTFQDSWMFNIRDLNALLAEIPYLETLTLCHPFADYPSHTSSRTFAQVNFHENHTFLPNLQNVHVEMLGSSDRYTLHLDLCPNRFSGRSISHPTDAISTTVHFHPVFVSYLLNPDLQKLLQPVIKSGFETTPSQEDLIPFTNFLQQTLRHYSHVPRVFSFIDLGE</sequence>
<dbReference type="SUPFAM" id="SSF81383">
    <property type="entry name" value="F-box domain"/>
    <property type="match status" value="1"/>
</dbReference>
<dbReference type="Gene3D" id="3.80.10.10">
    <property type="entry name" value="Ribonuclease Inhibitor"/>
    <property type="match status" value="1"/>
</dbReference>
<dbReference type="InterPro" id="IPR032675">
    <property type="entry name" value="LRR_dom_sf"/>
</dbReference>
<reference evidence="2" key="1">
    <citation type="submission" date="2020-11" db="EMBL/GenBank/DDBJ databases">
        <authorList>
            <consortium name="DOE Joint Genome Institute"/>
            <person name="Ahrendt S."/>
            <person name="Riley R."/>
            <person name="Andreopoulos W."/>
            <person name="Labutti K."/>
            <person name="Pangilinan J."/>
            <person name="Ruiz-Duenas F.J."/>
            <person name="Barrasa J.M."/>
            <person name="Sanchez-Garcia M."/>
            <person name="Camarero S."/>
            <person name="Miyauchi S."/>
            <person name="Serrano A."/>
            <person name="Linde D."/>
            <person name="Babiker R."/>
            <person name="Drula E."/>
            <person name="Ayuso-Fernandez I."/>
            <person name="Pacheco R."/>
            <person name="Padilla G."/>
            <person name="Ferreira P."/>
            <person name="Barriuso J."/>
            <person name="Kellner H."/>
            <person name="Castanera R."/>
            <person name="Alfaro M."/>
            <person name="Ramirez L."/>
            <person name="Pisabarro A.G."/>
            <person name="Kuo A."/>
            <person name="Tritt A."/>
            <person name="Lipzen A."/>
            <person name="He G."/>
            <person name="Yan M."/>
            <person name="Ng V."/>
            <person name="Cullen D."/>
            <person name="Martin F."/>
            <person name="Rosso M.-N."/>
            <person name="Henrissat B."/>
            <person name="Hibbett D."/>
            <person name="Martinez A.T."/>
            <person name="Grigoriev I.V."/>
        </authorList>
    </citation>
    <scope>NUCLEOTIDE SEQUENCE</scope>
    <source>
        <strain evidence="2">CIRM-BRFM 674</strain>
    </source>
</reference>